<organism evidence="1 2">
    <name type="scientific">Methylomonas denitrificans</name>
    <dbReference type="NCBI Taxonomy" id="1538553"/>
    <lineage>
        <taxon>Bacteria</taxon>
        <taxon>Pseudomonadati</taxon>
        <taxon>Pseudomonadota</taxon>
        <taxon>Gammaproteobacteria</taxon>
        <taxon>Methylococcales</taxon>
        <taxon>Methylococcaceae</taxon>
        <taxon>Methylomonas</taxon>
    </lineage>
</organism>
<dbReference type="AlphaFoldDB" id="A0A140E6Q0"/>
<name>A0A140E6Q0_9GAMM</name>
<sequence>MGAKTWMLAIVDGNASEILKSSPKLDRERSYEFAKKLFPSEKLALLGDGDLSFTCPPDNEILVGCFPGLSILAAKEFGIDYPSKLHPRFVEASSGKTVYLHAMHSVVDWFAYAVWVDGKLERSLSISPDSGILEAIGPKQAFEEPYWSGLYPACDPDDEFPDYPLPFHPLDLGEAALSELFGYQLEGEINPTLLEPETIPLLRFKRSSKWWKFW</sequence>
<evidence type="ECO:0000313" key="2">
    <source>
        <dbReference type="Proteomes" id="UP000030512"/>
    </source>
</evidence>
<keyword evidence="2" id="KW-1185">Reference proteome</keyword>
<reference evidence="1 2" key="1">
    <citation type="journal article" date="2015" name="Environ. Microbiol.">
        <title>Methane oxidation coupled to nitrate reduction under hypoxia by the Gammaproteobacterium Methylomonas denitrificans, sp. nov. type strain FJG1.</title>
        <authorList>
            <person name="Kits K.D."/>
            <person name="Klotz M.G."/>
            <person name="Stein L.Y."/>
        </authorList>
    </citation>
    <scope>NUCLEOTIDE SEQUENCE [LARGE SCALE GENOMIC DNA]</scope>
    <source>
        <strain evidence="1 2">FJG1</strain>
    </source>
</reference>
<evidence type="ECO:0000313" key="1">
    <source>
        <dbReference type="EMBL" id="AMK79074.1"/>
    </source>
</evidence>
<dbReference type="RefSeq" id="WP_062329632.1">
    <property type="nucleotide sequence ID" value="NZ_CP014476.1"/>
</dbReference>
<proteinExistence type="predicted"/>
<dbReference type="EMBL" id="CP014476">
    <property type="protein sequence ID" value="AMK79074.1"/>
    <property type="molecule type" value="Genomic_DNA"/>
</dbReference>
<dbReference type="OrthoDB" id="4772769at2"/>
<accession>A0A140E6Q0</accession>
<protein>
    <submittedName>
        <fullName evidence="1">Uncharacterized protein</fullName>
    </submittedName>
</protein>
<dbReference type="Pfam" id="PF21997">
    <property type="entry name" value="DUF6928"/>
    <property type="match status" value="1"/>
</dbReference>
<gene>
    <name evidence="1" type="ORF">JT25_021745</name>
</gene>
<dbReference type="Proteomes" id="UP000030512">
    <property type="component" value="Chromosome"/>
</dbReference>
<dbReference type="KEGG" id="mdn:JT25_021745"/>
<dbReference type="InterPro" id="IPR053847">
    <property type="entry name" value="DUF6928"/>
</dbReference>